<keyword evidence="2" id="KW-1185">Reference proteome</keyword>
<reference evidence="1 2" key="2">
    <citation type="submission" date="2016-08" db="EMBL/GenBank/DDBJ databases">
        <title>Pervasive Adenine N6-methylation of Active Genes in Fungi.</title>
        <authorList>
            <consortium name="DOE Joint Genome Institute"/>
            <person name="Mondo S.J."/>
            <person name="Dannebaum R.O."/>
            <person name="Kuo R.C."/>
            <person name="Labutti K."/>
            <person name="Haridas S."/>
            <person name="Kuo A."/>
            <person name="Salamov A."/>
            <person name="Ahrendt S.R."/>
            <person name="Lipzen A."/>
            <person name="Sullivan W."/>
            <person name="Andreopoulos W.B."/>
            <person name="Clum A."/>
            <person name="Lindquist E."/>
            <person name="Daum C."/>
            <person name="Ramamoorthy G.K."/>
            <person name="Gryganskyi A."/>
            <person name="Culley D."/>
            <person name="Magnuson J.K."/>
            <person name="James T.Y."/>
            <person name="O'Malley M.A."/>
            <person name="Stajich J.E."/>
            <person name="Spatafora J.W."/>
            <person name="Visel A."/>
            <person name="Grigoriev I.V."/>
        </authorList>
    </citation>
    <scope>NUCLEOTIDE SEQUENCE [LARGE SCALE GENOMIC DNA]</scope>
    <source>
        <strain evidence="1 2">S4</strain>
    </source>
</reference>
<reference evidence="1 2" key="1">
    <citation type="submission" date="2016-08" db="EMBL/GenBank/DDBJ databases">
        <title>A Parts List for Fungal Cellulosomes Revealed by Comparative Genomics.</title>
        <authorList>
            <consortium name="DOE Joint Genome Institute"/>
            <person name="Haitjema C.H."/>
            <person name="Gilmore S.P."/>
            <person name="Henske J.K."/>
            <person name="Solomon K.V."/>
            <person name="De Groot R."/>
            <person name="Kuo A."/>
            <person name="Mondo S.J."/>
            <person name="Salamov A.A."/>
            <person name="Labutti K."/>
            <person name="Zhao Z."/>
            <person name="Chiniquy J."/>
            <person name="Barry K."/>
            <person name="Brewer H.M."/>
            <person name="Purvine S.O."/>
            <person name="Wright A.T."/>
            <person name="Boxma B."/>
            <person name="Van Alen T."/>
            <person name="Hackstein J.H."/>
            <person name="Baker S.E."/>
            <person name="Grigoriev I.V."/>
            <person name="O'Malley M.A."/>
        </authorList>
    </citation>
    <scope>NUCLEOTIDE SEQUENCE [LARGE SCALE GENOMIC DNA]</scope>
    <source>
        <strain evidence="1 2">S4</strain>
    </source>
</reference>
<dbReference type="Proteomes" id="UP000193944">
    <property type="component" value="Unassembled WGS sequence"/>
</dbReference>
<comment type="caution">
    <text evidence="1">The sequence shown here is derived from an EMBL/GenBank/DDBJ whole genome shotgun (WGS) entry which is preliminary data.</text>
</comment>
<gene>
    <name evidence="1" type="ORF">BCR32DRAFT_269980</name>
</gene>
<accession>A0A1Y1WYY6</accession>
<dbReference type="AlphaFoldDB" id="A0A1Y1WYY6"/>
<evidence type="ECO:0000313" key="2">
    <source>
        <dbReference type="Proteomes" id="UP000193944"/>
    </source>
</evidence>
<proteinExistence type="predicted"/>
<organism evidence="1 2">
    <name type="scientific">Anaeromyces robustus</name>
    <dbReference type="NCBI Taxonomy" id="1754192"/>
    <lineage>
        <taxon>Eukaryota</taxon>
        <taxon>Fungi</taxon>
        <taxon>Fungi incertae sedis</taxon>
        <taxon>Chytridiomycota</taxon>
        <taxon>Chytridiomycota incertae sedis</taxon>
        <taxon>Neocallimastigomycetes</taxon>
        <taxon>Neocallimastigales</taxon>
        <taxon>Neocallimastigaceae</taxon>
        <taxon>Anaeromyces</taxon>
    </lineage>
</organism>
<protein>
    <submittedName>
        <fullName evidence="1">Uncharacterized protein</fullName>
    </submittedName>
</protein>
<name>A0A1Y1WYY6_9FUNG</name>
<sequence length="173" mass="20801">MTEEIFQLHDVSLENEIVDTEKQFSIGYLKEFDSYFMKIVVWWICVYDRWYKITKEDFSLYQKDKEAFYKKFEKELQQIQPSCFNENFVGANALRDYDGAPNFQKLKPSKNNENPFRGYVFIDNVFYAVIEWEDETIYVPPVQVINNKFPLRDKCKIYEINGKQIIDKSMLNS</sequence>
<evidence type="ECO:0000313" key="1">
    <source>
        <dbReference type="EMBL" id="ORX78605.1"/>
    </source>
</evidence>
<dbReference type="EMBL" id="MCFG01000204">
    <property type="protein sequence ID" value="ORX78605.1"/>
    <property type="molecule type" value="Genomic_DNA"/>
</dbReference>